<evidence type="ECO:0000259" key="1">
    <source>
        <dbReference type="Pfam" id="PF13460"/>
    </source>
</evidence>
<dbReference type="Pfam" id="PF13460">
    <property type="entry name" value="NAD_binding_10"/>
    <property type="match status" value="1"/>
</dbReference>
<proteinExistence type="predicted"/>
<evidence type="ECO:0000313" key="2">
    <source>
        <dbReference type="EMBL" id="NIK55598.1"/>
    </source>
</evidence>
<dbReference type="Gene3D" id="3.90.25.10">
    <property type="entry name" value="UDP-galactose 4-epimerase, domain 1"/>
    <property type="match status" value="1"/>
</dbReference>
<keyword evidence="3" id="KW-1185">Reference proteome</keyword>
<dbReference type="PANTHER" id="PTHR43162:SF1">
    <property type="entry name" value="PRESTALK A DIFFERENTIATION PROTEIN A"/>
    <property type="match status" value="1"/>
</dbReference>
<comment type="caution">
    <text evidence="2">The sequence shown here is derived from an EMBL/GenBank/DDBJ whole genome shotgun (WGS) entry which is preliminary data.</text>
</comment>
<dbReference type="SUPFAM" id="SSF51735">
    <property type="entry name" value="NAD(P)-binding Rossmann-fold domains"/>
    <property type="match status" value="1"/>
</dbReference>
<dbReference type="Proteomes" id="UP000555407">
    <property type="component" value="Unassembled WGS sequence"/>
</dbReference>
<dbReference type="PANTHER" id="PTHR43162">
    <property type="match status" value="1"/>
</dbReference>
<organism evidence="2 3">
    <name type="scientific">Kribbella shirazensis</name>
    <dbReference type="NCBI Taxonomy" id="1105143"/>
    <lineage>
        <taxon>Bacteria</taxon>
        <taxon>Bacillati</taxon>
        <taxon>Actinomycetota</taxon>
        <taxon>Actinomycetes</taxon>
        <taxon>Propionibacteriales</taxon>
        <taxon>Kribbellaceae</taxon>
        <taxon>Kribbella</taxon>
    </lineage>
</organism>
<dbReference type="EMBL" id="JAASRO010000001">
    <property type="protein sequence ID" value="NIK55598.1"/>
    <property type="molecule type" value="Genomic_DNA"/>
</dbReference>
<feature type="domain" description="NAD(P)-binding" evidence="1">
    <location>
        <begin position="10"/>
        <end position="172"/>
    </location>
</feature>
<name>A0A7X5V834_9ACTN</name>
<gene>
    <name evidence="2" type="ORF">BJY22_001315</name>
</gene>
<reference evidence="2 3" key="1">
    <citation type="submission" date="2020-03" db="EMBL/GenBank/DDBJ databases">
        <title>Sequencing the genomes of 1000 actinobacteria strains.</title>
        <authorList>
            <person name="Klenk H.-P."/>
        </authorList>
    </citation>
    <scope>NUCLEOTIDE SEQUENCE [LARGE SCALE GENOMIC DNA]</scope>
    <source>
        <strain evidence="2 3">DSM 45490</strain>
    </source>
</reference>
<evidence type="ECO:0000313" key="3">
    <source>
        <dbReference type="Proteomes" id="UP000555407"/>
    </source>
</evidence>
<dbReference type="InterPro" id="IPR016040">
    <property type="entry name" value="NAD(P)-bd_dom"/>
</dbReference>
<dbReference type="AlphaFoldDB" id="A0A7X5V834"/>
<dbReference type="Gene3D" id="3.40.50.720">
    <property type="entry name" value="NAD(P)-binding Rossmann-like Domain"/>
    <property type="match status" value="1"/>
</dbReference>
<sequence>MTPILILSGKGKTGRRVAAQLDARGVPYRLASRSSEPRFDWYDEDTWADTIRGTETAYLAPPVGPTGLAQACKFVQQADGLRRLVLLSGRGVGSPGRDFAVYDGQLELENVVRASELDWTIVQPAWFAQGFSEDFLRYHVLAGEIRLSAGTGGEAWIDTDDVGDVMTTALLDESYVGRTLAISGPRTLTMLEIADELTAATGRPISYVDLDPQAHVAELIAQGLAQEDADAIRDLFAVIRNHRSEYVSTGVDEVLGRPPRDFTAWARETAKTGVWAG</sequence>
<dbReference type="InterPro" id="IPR036291">
    <property type="entry name" value="NAD(P)-bd_dom_sf"/>
</dbReference>
<accession>A0A7X5V834</accession>
<dbReference type="RefSeq" id="WP_167204394.1">
    <property type="nucleotide sequence ID" value="NZ_JAASRO010000001.1"/>
</dbReference>
<protein>
    <submittedName>
        <fullName evidence="2">Uncharacterized protein YbjT (DUF2867 family)</fullName>
    </submittedName>
</protein>
<dbReference type="InterPro" id="IPR051604">
    <property type="entry name" value="Ergot_Alk_Oxidoreductase"/>
</dbReference>